<dbReference type="AlphaFoldDB" id="A0A317V555"/>
<keyword evidence="4" id="KW-1185">Reference proteome</keyword>
<dbReference type="InterPro" id="IPR000210">
    <property type="entry name" value="BTB/POZ_dom"/>
</dbReference>
<comment type="caution">
    <text evidence="3">The sequence shown here is derived from an EMBL/GenBank/DDBJ whole genome shotgun (WGS) entry which is preliminary data.</text>
</comment>
<dbReference type="RefSeq" id="XP_025462021.1">
    <property type="nucleotide sequence ID" value="XM_025616060.1"/>
</dbReference>
<evidence type="ECO:0000256" key="1">
    <source>
        <dbReference type="SAM" id="MobiDB-lite"/>
    </source>
</evidence>
<evidence type="ECO:0000259" key="2">
    <source>
        <dbReference type="PROSITE" id="PS50097"/>
    </source>
</evidence>
<feature type="domain" description="BTB" evidence="2">
    <location>
        <begin position="31"/>
        <end position="98"/>
    </location>
</feature>
<protein>
    <recommendedName>
        <fullName evidence="2">BTB domain-containing protein</fullName>
    </recommendedName>
</protein>
<proteinExistence type="predicted"/>
<dbReference type="PANTHER" id="PTHR47843">
    <property type="entry name" value="BTB DOMAIN-CONTAINING PROTEIN-RELATED"/>
    <property type="match status" value="1"/>
</dbReference>
<accession>A0A317V555</accession>
<evidence type="ECO:0000313" key="4">
    <source>
        <dbReference type="Proteomes" id="UP000246702"/>
    </source>
</evidence>
<organism evidence="3 4">
    <name type="scientific">Aspergillus sclerotioniger CBS 115572</name>
    <dbReference type="NCBI Taxonomy" id="1450535"/>
    <lineage>
        <taxon>Eukaryota</taxon>
        <taxon>Fungi</taxon>
        <taxon>Dikarya</taxon>
        <taxon>Ascomycota</taxon>
        <taxon>Pezizomycotina</taxon>
        <taxon>Eurotiomycetes</taxon>
        <taxon>Eurotiomycetidae</taxon>
        <taxon>Eurotiales</taxon>
        <taxon>Aspergillaceae</taxon>
        <taxon>Aspergillus</taxon>
        <taxon>Aspergillus subgen. Circumdati</taxon>
    </lineage>
</organism>
<dbReference type="GeneID" id="37118203"/>
<dbReference type="InterPro" id="IPR011333">
    <property type="entry name" value="SKP1/BTB/POZ_sf"/>
</dbReference>
<dbReference type="EMBL" id="MSFK01000046">
    <property type="protein sequence ID" value="PWY67972.1"/>
    <property type="molecule type" value="Genomic_DNA"/>
</dbReference>
<dbReference type="OrthoDB" id="4509485at2759"/>
<sequence length="236" mass="26464">MPKKEDGALPTEDDRKDSLPVSAFTKHLQTPTIALHTETQSYNIHPTLLQTKCPILYALLTNPNYECQEFGDLYLQRNQGIVSAFLDWIYTGTYPLNIDVDDDRVATPTSTDDKVPKDQAITNSLPHHIRVYIFAGSYHITRLKDIAFKHICYITDDYHWCASDCITTSPLIASARLALTSLAIVDPLTSCILELMASKIEKVKMEAGFPALIRDFPDFALGLIDLLGPFDKSDGW</sequence>
<dbReference type="Gene3D" id="3.30.710.10">
    <property type="entry name" value="Potassium Channel Kv1.1, Chain A"/>
    <property type="match status" value="1"/>
</dbReference>
<dbReference type="Proteomes" id="UP000246702">
    <property type="component" value="Unassembled WGS sequence"/>
</dbReference>
<evidence type="ECO:0000313" key="3">
    <source>
        <dbReference type="EMBL" id="PWY67972.1"/>
    </source>
</evidence>
<gene>
    <name evidence="3" type="ORF">BO94DRAFT_590786</name>
</gene>
<dbReference type="SUPFAM" id="SSF54695">
    <property type="entry name" value="POZ domain"/>
    <property type="match status" value="1"/>
</dbReference>
<feature type="compositionally biased region" description="Basic and acidic residues" evidence="1">
    <location>
        <begin position="1"/>
        <end position="18"/>
    </location>
</feature>
<dbReference type="PANTHER" id="PTHR47843:SF2">
    <property type="entry name" value="BTB DOMAIN-CONTAINING PROTEIN"/>
    <property type="match status" value="1"/>
</dbReference>
<feature type="region of interest" description="Disordered" evidence="1">
    <location>
        <begin position="1"/>
        <end position="20"/>
    </location>
</feature>
<reference evidence="3 4" key="1">
    <citation type="submission" date="2016-12" db="EMBL/GenBank/DDBJ databases">
        <title>The genomes of Aspergillus section Nigri reveals drivers in fungal speciation.</title>
        <authorList>
            <consortium name="DOE Joint Genome Institute"/>
            <person name="Vesth T.C."/>
            <person name="Nybo J."/>
            <person name="Theobald S."/>
            <person name="Brandl J."/>
            <person name="Frisvad J.C."/>
            <person name="Nielsen K.F."/>
            <person name="Lyhne E.K."/>
            <person name="Kogle M.E."/>
            <person name="Kuo A."/>
            <person name="Riley R."/>
            <person name="Clum A."/>
            <person name="Nolan M."/>
            <person name="Lipzen A."/>
            <person name="Salamov A."/>
            <person name="Henrissat B."/>
            <person name="Wiebenga A."/>
            <person name="De Vries R.P."/>
            <person name="Grigoriev I.V."/>
            <person name="Mortensen U.H."/>
            <person name="Andersen M.R."/>
            <person name="Baker S.E."/>
        </authorList>
    </citation>
    <scope>NUCLEOTIDE SEQUENCE [LARGE SCALE GENOMIC DNA]</scope>
    <source>
        <strain evidence="3 4">CBS 115572</strain>
    </source>
</reference>
<dbReference type="PROSITE" id="PS50097">
    <property type="entry name" value="BTB"/>
    <property type="match status" value="1"/>
</dbReference>
<name>A0A317V555_9EURO</name>